<dbReference type="InterPro" id="IPR029014">
    <property type="entry name" value="NiFe-Hase_large"/>
</dbReference>
<evidence type="ECO:0000256" key="1">
    <source>
        <dbReference type="PIRSR" id="PIRSR601501-1"/>
    </source>
</evidence>
<reference evidence="2 3" key="1">
    <citation type="submission" date="2006-02" db="EMBL/GenBank/DDBJ databases">
        <authorList>
            <person name="Pinhassi J."/>
            <person name="Pedros-Alio C."/>
            <person name="Ferriera S."/>
            <person name="Johnson J."/>
            <person name="Kravitz S."/>
            <person name="Halpern A."/>
            <person name="Remington K."/>
            <person name="Beeson K."/>
            <person name="Tran B."/>
            <person name="Rogers Y.-H."/>
            <person name="Friedman R."/>
            <person name="Venter J.C."/>
        </authorList>
    </citation>
    <scope>NUCLEOTIDE SEQUENCE [LARGE SCALE GENOMIC DNA]</scope>
    <source>
        <strain evidence="2 3">MED92</strain>
    </source>
</reference>
<evidence type="ECO:0000313" key="2">
    <source>
        <dbReference type="EMBL" id="EAR61954.1"/>
    </source>
</evidence>
<keyword evidence="1" id="KW-0533">Nickel</keyword>
<dbReference type="Proteomes" id="UP000002171">
    <property type="component" value="Unassembled WGS sequence"/>
</dbReference>
<dbReference type="PANTHER" id="PTHR42958:SF4">
    <property type="entry name" value="HYDROGENASE EXPRESSION_FORMATION PROTEIN HUPK"/>
    <property type="match status" value="1"/>
</dbReference>
<organism evidence="2 3">
    <name type="scientific">Neptuniibacter caesariensis</name>
    <dbReference type="NCBI Taxonomy" id="207954"/>
    <lineage>
        <taxon>Bacteria</taxon>
        <taxon>Pseudomonadati</taxon>
        <taxon>Pseudomonadota</taxon>
        <taxon>Gammaproteobacteria</taxon>
        <taxon>Oceanospirillales</taxon>
        <taxon>Oceanospirillaceae</taxon>
        <taxon>Neptuniibacter</taxon>
    </lineage>
</organism>
<gene>
    <name evidence="2" type="ORF">MED92_03363</name>
</gene>
<comment type="caution">
    <text evidence="2">The sequence shown here is derived from an EMBL/GenBank/DDBJ whole genome shotgun (WGS) entry which is preliminary data.</text>
</comment>
<dbReference type="Gene3D" id="1.10.645.10">
    <property type="entry name" value="Cytochrome-c3 Hydrogenase, chain B"/>
    <property type="match status" value="2"/>
</dbReference>
<proteinExistence type="predicted"/>
<keyword evidence="1" id="KW-0479">Metal-binding</keyword>
<dbReference type="GO" id="GO:0016151">
    <property type="term" value="F:nickel cation binding"/>
    <property type="evidence" value="ECO:0007669"/>
    <property type="project" value="InterPro"/>
</dbReference>
<keyword evidence="1" id="KW-0460">Magnesium</keyword>
<dbReference type="InterPro" id="IPR050867">
    <property type="entry name" value="NiFe/NiFeSe_hydrgnase_LSU"/>
</dbReference>
<evidence type="ECO:0000313" key="3">
    <source>
        <dbReference type="Proteomes" id="UP000002171"/>
    </source>
</evidence>
<dbReference type="PANTHER" id="PTHR42958">
    <property type="entry name" value="HYDROGENASE-2 LARGE CHAIN"/>
    <property type="match status" value="1"/>
</dbReference>
<keyword evidence="3" id="KW-1185">Reference proteome</keyword>
<dbReference type="EMBL" id="AAOW01000005">
    <property type="protein sequence ID" value="EAR61954.1"/>
    <property type="molecule type" value="Genomic_DNA"/>
</dbReference>
<dbReference type="SUPFAM" id="SSF56762">
    <property type="entry name" value="HydB/Nqo4-like"/>
    <property type="match status" value="1"/>
</dbReference>
<dbReference type="OrthoDB" id="9157196at2"/>
<feature type="binding site" evidence="1">
    <location>
        <position position="327"/>
    </location>
    <ligand>
        <name>Mg(2+)</name>
        <dbReference type="ChEBI" id="CHEBI:18420"/>
    </ligand>
</feature>
<dbReference type="Pfam" id="PF00374">
    <property type="entry name" value="NiFeSe_Hases"/>
    <property type="match status" value="1"/>
</dbReference>
<name>A0A7U8C8W4_NEPCE</name>
<dbReference type="AlphaFoldDB" id="A0A7U8C8W4"/>
<comment type="cofactor">
    <cofactor evidence="1">
        <name>Ni(2+)</name>
        <dbReference type="ChEBI" id="CHEBI:49786"/>
    </cofactor>
</comment>
<feature type="binding site" evidence="1">
    <location>
        <position position="369"/>
    </location>
    <ligand>
        <name>Ni(2+)</name>
        <dbReference type="ChEBI" id="CHEBI:49786"/>
    </ligand>
</feature>
<dbReference type="InterPro" id="IPR001501">
    <property type="entry name" value="Ni-dep_hyd_lsu"/>
</dbReference>
<sequence length="380" mass="42087">MAAGAELSGRINISLSYDSEMITDLTIESSRPKGIAQLFVGQKPQDAVDRIPLIYSLCSVAQTIAGLSAIESELGCKASEEAIIARKVLLLAETGRELAIRVQRDWLKGSGGVELAQLMHWFAELKTELQWALVIAPDGQARSIDLQHVAQRLETILAPLFPENEMRFKEALFSGCTTSPLARVVVSLNELFKGIKLGNFEANTEVTSQYLLHKLDSEGDCFCAQPVSENGCLESSVWTRNRSRQVIQEAELLAMHPVAQRFLALVLELQEIPQRIARFGKEQLGKEALVFSDLPGMSHVDAARGRLTHRVKITEQHGEARISEYQVIAPTEWNFHPEGALKQMLKGVKVSLVQARELTERLVLAIDPCVAYKVEVVEHA</sequence>
<accession>A0A7U8C8W4</accession>
<protein>
    <submittedName>
        <fullName evidence="2">Putative hydrogenase expression/formation protein hupK</fullName>
    </submittedName>
</protein>
<dbReference type="RefSeq" id="WP_007022689.1">
    <property type="nucleotide sequence ID" value="NZ_CH724127.1"/>
</dbReference>